<evidence type="ECO:0000313" key="2">
    <source>
        <dbReference type="EMBL" id="JAA78522.1"/>
    </source>
</evidence>
<reference evidence="2" key="2">
    <citation type="submission" date="2013-05" db="EMBL/GenBank/DDBJ databases">
        <authorList>
            <person name="Carter J.-M."/>
            <person name="Baker S.C."/>
            <person name="Pink R."/>
            <person name="Carter D.R.F."/>
            <person name="Collins A."/>
            <person name="Tomlin J."/>
            <person name="Gibbs M."/>
            <person name="Breuker C.J."/>
        </authorList>
    </citation>
    <scope>NUCLEOTIDE SEQUENCE</scope>
    <source>
        <tissue evidence="2">Ovary</tissue>
    </source>
</reference>
<reference evidence="2" key="1">
    <citation type="journal article" date="2013" name="BMC Genomics">
        <title>Unscrambling butterfly oogenesis.</title>
        <authorList>
            <person name="Carter J.M."/>
            <person name="Baker S.C."/>
            <person name="Pink R."/>
            <person name="Carter D.R."/>
            <person name="Collins A."/>
            <person name="Tomlin J."/>
            <person name="Gibbs M."/>
            <person name="Breuker C.J."/>
        </authorList>
    </citation>
    <scope>NUCLEOTIDE SEQUENCE</scope>
    <source>
        <tissue evidence="2">Ovary</tissue>
    </source>
</reference>
<accession>S4PS99</accession>
<keyword evidence="1" id="KW-0812">Transmembrane</keyword>
<dbReference type="AlphaFoldDB" id="S4PS99"/>
<proteinExistence type="predicted"/>
<dbReference type="EMBL" id="GAIX01014038">
    <property type="protein sequence ID" value="JAA78522.1"/>
    <property type="molecule type" value="Transcribed_RNA"/>
</dbReference>
<keyword evidence="1" id="KW-0472">Membrane</keyword>
<feature type="transmembrane region" description="Helical" evidence="1">
    <location>
        <begin position="6"/>
        <end position="24"/>
    </location>
</feature>
<keyword evidence="1" id="KW-1133">Transmembrane helix</keyword>
<protein>
    <submittedName>
        <fullName evidence="2">Uncharacterized protein</fullName>
    </submittedName>
</protein>
<organism evidence="2">
    <name type="scientific">Pararge aegeria</name>
    <name type="common">speckled wood butterfly</name>
    <dbReference type="NCBI Taxonomy" id="116150"/>
    <lineage>
        <taxon>Eukaryota</taxon>
        <taxon>Metazoa</taxon>
        <taxon>Ecdysozoa</taxon>
        <taxon>Arthropoda</taxon>
        <taxon>Hexapoda</taxon>
        <taxon>Insecta</taxon>
        <taxon>Pterygota</taxon>
        <taxon>Neoptera</taxon>
        <taxon>Endopterygota</taxon>
        <taxon>Lepidoptera</taxon>
        <taxon>Glossata</taxon>
        <taxon>Ditrysia</taxon>
        <taxon>Papilionoidea</taxon>
        <taxon>Nymphalidae</taxon>
        <taxon>Satyrinae</taxon>
        <taxon>Satyrini</taxon>
        <taxon>Parargina</taxon>
        <taxon>Pararge</taxon>
    </lineage>
</organism>
<name>S4PS99_9NEOP</name>
<evidence type="ECO:0000256" key="1">
    <source>
        <dbReference type="SAM" id="Phobius"/>
    </source>
</evidence>
<sequence length="86" mass="10041">MSLFRLYILAYFFIAIILQFSLIWKRNGLLGLWQLYYTHINNKFIGGKRGENSEVLNSYIVPAVVKKSSVFKPKPNNLEEKSKTIE</sequence>